<dbReference type="Pfam" id="PF00438">
    <property type="entry name" value="S-AdoMet_synt_N"/>
    <property type="match status" value="1"/>
</dbReference>
<keyword evidence="8 14" id="KW-0479">Metal-binding</keyword>
<dbReference type="InterPro" id="IPR022636">
    <property type="entry name" value="S-AdoMet_synthetase_sfam"/>
</dbReference>
<keyword evidence="6" id="KW-0554">One-carbon metabolism</keyword>
<evidence type="ECO:0000256" key="14">
    <source>
        <dbReference type="RuleBase" id="RU000542"/>
    </source>
</evidence>
<dbReference type="InterPro" id="IPR022631">
    <property type="entry name" value="ADOMET_SYNTHASE_CS"/>
</dbReference>
<sequence>MQPKQQGKMFTTESVTAGHPDKLCDAISDAILDTALTQDPNARTAVETLATPGRITLAGEVTTTATLDTERIVRDTLHRIGYIPDQFTVDDLIIEQSPDIAQGVDTGGAGDQGHMFGYAVDAPGYLPAPVTLAHRLARAVHANPFGLGPDGKTQVTFDGDQLRTVLVSVQHPSSLEQAEVREQVQQVIAPHVDLTGVTLLVNPTGRFVLGGPDADTGLTGRKIIVDTYGGTARHGGGAFSGKDPSKVDRSAAYAARQAALSLIANGYATECEVQLAYAIGIPEPVSIHVDTKGTGNNNAAEKALTNIDFTPNGITQRLNLRQPIYTQTAAYGHFGRPDFPWEQPLNL</sequence>
<dbReference type="GO" id="GO:0004478">
    <property type="term" value="F:methionine adenosyltransferase activity"/>
    <property type="evidence" value="ECO:0007669"/>
    <property type="project" value="UniProtKB-EC"/>
</dbReference>
<proteinExistence type="inferred from homology"/>
<comment type="similarity">
    <text evidence="4 15">Belongs to the AdoMet synthase family.</text>
</comment>
<accession>A0ABX6A4D9</accession>
<evidence type="ECO:0000256" key="15">
    <source>
        <dbReference type="RuleBase" id="RU004462"/>
    </source>
</evidence>
<dbReference type="Gene3D" id="3.30.300.10">
    <property type="match status" value="3"/>
</dbReference>
<name>A0ABX6A4D9_9MICO</name>
<evidence type="ECO:0000256" key="13">
    <source>
        <dbReference type="NCBIfam" id="TIGR01034"/>
    </source>
</evidence>
<evidence type="ECO:0000256" key="3">
    <source>
        <dbReference type="ARBA" id="ARBA00005224"/>
    </source>
</evidence>
<dbReference type="PROSITE" id="PS00377">
    <property type="entry name" value="ADOMET_SYNTHASE_2"/>
    <property type="match status" value="1"/>
</dbReference>
<feature type="domain" description="S-adenosylmethionine synthetase N-terminal" evidence="16">
    <location>
        <begin position="9"/>
        <end position="87"/>
    </location>
</feature>
<evidence type="ECO:0000256" key="10">
    <source>
        <dbReference type="ARBA" id="ARBA00022840"/>
    </source>
</evidence>
<gene>
    <name evidence="19" type="ORF">FOB48_04565</name>
</gene>
<evidence type="ECO:0000256" key="11">
    <source>
        <dbReference type="ARBA" id="ARBA00022842"/>
    </source>
</evidence>
<dbReference type="Proteomes" id="UP000323865">
    <property type="component" value="Chromosome"/>
</dbReference>
<dbReference type="CDD" id="cd18079">
    <property type="entry name" value="S-AdoMet_synt"/>
    <property type="match status" value="1"/>
</dbReference>
<dbReference type="Pfam" id="PF02773">
    <property type="entry name" value="S-AdoMet_synt_C"/>
    <property type="match status" value="1"/>
</dbReference>
<evidence type="ECO:0000259" key="17">
    <source>
        <dbReference type="Pfam" id="PF02772"/>
    </source>
</evidence>
<keyword evidence="9" id="KW-0547">Nucleotide-binding</keyword>
<dbReference type="InterPro" id="IPR002133">
    <property type="entry name" value="S-AdoMet_synthetase"/>
</dbReference>
<keyword evidence="10" id="KW-0067">ATP-binding</keyword>
<keyword evidence="12 14" id="KW-0630">Potassium</keyword>
<evidence type="ECO:0000256" key="7">
    <source>
        <dbReference type="ARBA" id="ARBA00022679"/>
    </source>
</evidence>
<evidence type="ECO:0000313" key="20">
    <source>
        <dbReference type="Proteomes" id="UP000323865"/>
    </source>
</evidence>
<dbReference type="PIRSF" id="PIRSF000497">
    <property type="entry name" value="MAT"/>
    <property type="match status" value="1"/>
</dbReference>
<dbReference type="NCBIfam" id="TIGR01034">
    <property type="entry name" value="metK"/>
    <property type="match status" value="1"/>
</dbReference>
<reference evidence="19 20" key="1">
    <citation type="submission" date="2019-09" db="EMBL/GenBank/DDBJ databases">
        <title>FDA dAtabase for Regulatory Grade micrObial Sequences (FDA-ARGOS): Supporting development and validation of Infectious Disease Dx tests.</title>
        <authorList>
            <person name="Sciortino C."/>
            <person name="Tallon L."/>
            <person name="Sadzewicz L."/>
            <person name="Vavikolanu K."/>
            <person name="Mehta A."/>
            <person name="Aluvathingal J."/>
            <person name="Nadendla S."/>
            <person name="Nandy P."/>
            <person name="Geyer C."/>
            <person name="Yan Y."/>
            <person name="Sichtig H."/>
        </authorList>
    </citation>
    <scope>NUCLEOTIDE SEQUENCE [LARGE SCALE GENOMIC DNA]</scope>
    <source>
        <strain evidence="19 20">FDAARGOS_640</strain>
    </source>
</reference>
<dbReference type="SUPFAM" id="SSF55973">
    <property type="entry name" value="S-adenosylmethionine synthetase"/>
    <property type="match status" value="3"/>
</dbReference>
<organism evidence="19 20">
    <name type="scientific">Dermabacter vaginalis</name>
    <dbReference type="NCBI Taxonomy" id="1630135"/>
    <lineage>
        <taxon>Bacteria</taxon>
        <taxon>Bacillati</taxon>
        <taxon>Actinomycetota</taxon>
        <taxon>Actinomycetes</taxon>
        <taxon>Micrococcales</taxon>
        <taxon>Dermabacteraceae</taxon>
        <taxon>Dermabacter</taxon>
    </lineage>
</organism>
<evidence type="ECO:0000256" key="6">
    <source>
        <dbReference type="ARBA" id="ARBA00022563"/>
    </source>
</evidence>
<dbReference type="EC" id="2.5.1.6" evidence="5 13"/>
<comment type="subcellular location">
    <subcellularLocation>
        <location evidence="14">Cytoplasm</location>
    </subcellularLocation>
</comment>
<evidence type="ECO:0000256" key="5">
    <source>
        <dbReference type="ARBA" id="ARBA00012828"/>
    </source>
</evidence>
<comment type="pathway">
    <text evidence="3">Amino-acid biosynthesis; S-adenosyl-L-methionine biosynthesis; S-adenosyl-L-methionine from L-methionine: step 1/1.</text>
</comment>
<comment type="subunit">
    <text evidence="14">Homotetramer.</text>
</comment>
<evidence type="ECO:0000313" key="19">
    <source>
        <dbReference type="EMBL" id="QEU11637.1"/>
    </source>
</evidence>
<feature type="domain" description="S-adenosylmethionine synthetase C-terminal" evidence="18">
    <location>
        <begin position="209"/>
        <end position="343"/>
    </location>
</feature>
<comment type="cofactor">
    <cofactor evidence="1">
        <name>Mg(2+)</name>
        <dbReference type="ChEBI" id="CHEBI:18420"/>
    </cofactor>
</comment>
<keyword evidence="20" id="KW-1185">Reference proteome</keyword>
<evidence type="ECO:0000256" key="4">
    <source>
        <dbReference type="ARBA" id="ARBA00009685"/>
    </source>
</evidence>
<evidence type="ECO:0000256" key="12">
    <source>
        <dbReference type="ARBA" id="ARBA00022958"/>
    </source>
</evidence>
<evidence type="ECO:0000259" key="18">
    <source>
        <dbReference type="Pfam" id="PF02773"/>
    </source>
</evidence>
<dbReference type="RefSeq" id="WP_190870435.1">
    <property type="nucleotide sequence ID" value="NZ_CP044108.1"/>
</dbReference>
<dbReference type="PROSITE" id="PS00376">
    <property type="entry name" value="ADOMET_SYNTHASE_1"/>
    <property type="match status" value="1"/>
</dbReference>
<feature type="domain" description="S-adenosylmethionine synthetase central" evidence="17">
    <location>
        <begin position="108"/>
        <end position="207"/>
    </location>
</feature>
<dbReference type="Pfam" id="PF02772">
    <property type="entry name" value="S-AdoMet_synt_M"/>
    <property type="match status" value="1"/>
</dbReference>
<keyword evidence="11 14" id="KW-0460">Magnesium</keyword>
<evidence type="ECO:0000256" key="2">
    <source>
        <dbReference type="ARBA" id="ARBA00001958"/>
    </source>
</evidence>
<evidence type="ECO:0000259" key="16">
    <source>
        <dbReference type="Pfam" id="PF00438"/>
    </source>
</evidence>
<dbReference type="InterPro" id="IPR022628">
    <property type="entry name" value="S-AdoMet_synt_N"/>
</dbReference>
<dbReference type="PANTHER" id="PTHR11964">
    <property type="entry name" value="S-ADENOSYLMETHIONINE SYNTHETASE"/>
    <property type="match status" value="1"/>
</dbReference>
<dbReference type="InterPro" id="IPR022630">
    <property type="entry name" value="S-AdoMet_synt_C"/>
</dbReference>
<evidence type="ECO:0000256" key="8">
    <source>
        <dbReference type="ARBA" id="ARBA00022723"/>
    </source>
</evidence>
<keyword evidence="7 19" id="KW-0808">Transferase</keyword>
<comment type="cofactor">
    <cofactor evidence="2">
        <name>K(+)</name>
        <dbReference type="ChEBI" id="CHEBI:29103"/>
    </cofactor>
</comment>
<dbReference type="EMBL" id="CP044108">
    <property type="protein sequence ID" value="QEU11637.1"/>
    <property type="molecule type" value="Genomic_DNA"/>
</dbReference>
<protein>
    <recommendedName>
        <fullName evidence="5 13">Methionine adenosyltransferase</fullName>
        <ecNumber evidence="5 13">2.5.1.6</ecNumber>
    </recommendedName>
</protein>
<evidence type="ECO:0000256" key="1">
    <source>
        <dbReference type="ARBA" id="ARBA00001946"/>
    </source>
</evidence>
<evidence type="ECO:0000256" key="9">
    <source>
        <dbReference type="ARBA" id="ARBA00022741"/>
    </source>
</evidence>
<dbReference type="InterPro" id="IPR022629">
    <property type="entry name" value="S-AdoMet_synt_central"/>
</dbReference>